<keyword evidence="4 8" id="KW-0479">Metal-binding</keyword>
<comment type="caution">
    <text evidence="10">The sequence shown here is derived from an EMBL/GenBank/DDBJ whole genome shotgun (WGS) entry which is preliminary data.</text>
</comment>
<dbReference type="InterPro" id="IPR017972">
    <property type="entry name" value="Cyt_P450_CS"/>
</dbReference>
<protein>
    <submittedName>
        <fullName evidence="10">Cytochrome P450 monooxygenase CLM2</fullName>
    </submittedName>
</protein>
<dbReference type="SUPFAM" id="SSF48264">
    <property type="entry name" value="Cytochrome P450"/>
    <property type="match status" value="1"/>
</dbReference>
<dbReference type="GO" id="GO:0004497">
    <property type="term" value="F:monooxygenase activity"/>
    <property type="evidence" value="ECO:0007669"/>
    <property type="project" value="UniProtKB-KW"/>
</dbReference>
<sequence length="530" mass="59274">MPGLIDLRLSNPVVYGGLLVAISLWGIKKIVAARGRLPLPPGPKGVPLIGNVADLPPPGAIEWQHWISHKDLYGPISSVTVFNQTIILIHDLNIAFELLDKRSAKFSSRPYFPFAGDLCGYGVLMTFQRYNRNWRQQRKIAAGQLGSNKSIIKFQPTVDLQVRRFLLNTLRNPGDLVFNLQDEAASVMLDMIYGYQTGPTRHDPLVVLVNKMMQQFGDATVAGTWLVDLIPALKYVPNWMPGAGFQETARQSKQLFKDITDISFDFTEQQRAHGTQRPSYVSGHLDKGAVDRTLLKYSAIGLYGGGADTTVAALGFFYLAMMLYPEMQQKAWEEIDRVVGGDRLPGFDDRENLPYIEALVKETFRWVPTVPMGVPHTTDEEDEYGGYRIPKGSMVVTSIAWFARDPNVYHDPETFNPDRFLGPNPEPNPLSFIFGFGRRICPGRKLADVSIYLTIAQSLAVFEIRKPIDPISGNPIEPVFGMTPGLIAHPTEFKCNFAPRSEKHAELIKSIDIEHPWGEGDAKFLEKLSV</sequence>
<keyword evidence="6 8" id="KW-0408">Iron</keyword>
<dbReference type="PANTHER" id="PTHR46300">
    <property type="entry name" value="P450, PUTATIVE (EUROFUNG)-RELATED-RELATED"/>
    <property type="match status" value="1"/>
</dbReference>
<keyword evidence="11" id="KW-1185">Reference proteome</keyword>
<dbReference type="GO" id="GO:0016705">
    <property type="term" value="F:oxidoreductase activity, acting on paired donors, with incorporation or reduction of molecular oxygen"/>
    <property type="evidence" value="ECO:0007669"/>
    <property type="project" value="InterPro"/>
</dbReference>
<organism evidence="10 11">
    <name type="scientific">Drechslerella dactyloides</name>
    <name type="common">Nematode-trapping fungus</name>
    <name type="synonym">Arthrobotrys dactyloides</name>
    <dbReference type="NCBI Taxonomy" id="74499"/>
    <lineage>
        <taxon>Eukaryota</taxon>
        <taxon>Fungi</taxon>
        <taxon>Dikarya</taxon>
        <taxon>Ascomycota</taxon>
        <taxon>Pezizomycotina</taxon>
        <taxon>Orbiliomycetes</taxon>
        <taxon>Orbiliales</taxon>
        <taxon>Orbiliaceae</taxon>
        <taxon>Drechslerella</taxon>
    </lineage>
</organism>
<dbReference type="InterPro" id="IPR001128">
    <property type="entry name" value="Cyt_P450"/>
</dbReference>
<dbReference type="AlphaFoldDB" id="A0AAD6IV56"/>
<dbReference type="Pfam" id="PF00067">
    <property type="entry name" value="p450"/>
    <property type="match status" value="1"/>
</dbReference>
<evidence type="ECO:0000313" key="10">
    <source>
        <dbReference type="EMBL" id="KAJ6257386.1"/>
    </source>
</evidence>
<dbReference type="GO" id="GO:0020037">
    <property type="term" value="F:heme binding"/>
    <property type="evidence" value="ECO:0007669"/>
    <property type="project" value="InterPro"/>
</dbReference>
<evidence type="ECO:0000256" key="2">
    <source>
        <dbReference type="ARBA" id="ARBA00010617"/>
    </source>
</evidence>
<dbReference type="InterPro" id="IPR036396">
    <property type="entry name" value="Cyt_P450_sf"/>
</dbReference>
<dbReference type="PRINTS" id="PR00385">
    <property type="entry name" value="P450"/>
</dbReference>
<evidence type="ECO:0000256" key="1">
    <source>
        <dbReference type="ARBA" id="ARBA00001971"/>
    </source>
</evidence>
<dbReference type="InterPro" id="IPR002401">
    <property type="entry name" value="Cyt_P450_E_grp-I"/>
</dbReference>
<dbReference type="EMBL" id="JAQGDS010000011">
    <property type="protein sequence ID" value="KAJ6257386.1"/>
    <property type="molecule type" value="Genomic_DNA"/>
</dbReference>
<reference evidence="10" key="1">
    <citation type="submission" date="2023-01" db="EMBL/GenBank/DDBJ databases">
        <title>The chitinases involved in constricting ring structure development in the nematode-trapping fungus Drechslerella dactyloides.</title>
        <authorList>
            <person name="Wang R."/>
            <person name="Zhang L."/>
            <person name="Tang P."/>
            <person name="Li S."/>
            <person name="Liang L."/>
        </authorList>
    </citation>
    <scope>NUCLEOTIDE SEQUENCE</scope>
    <source>
        <strain evidence="10">YMF1.00031</strain>
    </source>
</reference>
<evidence type="ECO:0000313" key="11">
    <source>
        <dbReference type="Proteomes" id="UP001221413"/>
    </source>
</evidence>
<dbReference type="PROSITE" id="PS00086">
    <property type="entry name" value="CYTOCHROME_P450"/>
    <property type="match status" value="1"/>
</dbReference>
<evidence type="ECO:0000256" key="6">
    <source>
        <dbReference type="ARBA" id="ARBA00023004"/>
    </source>
</evidence>
<evidence type="ECO:0000256" key="9">
    <source>
        <dbReference type="RuleBase" id="RU000461"/>
    </source>
</evidence>
<keyword evidence="7 9" id="KW-0503">Monooxygenase</keyword>
<dbReference type="GO" id="GO:0005506">
    <property type="term" value="F:iron ion binding"/>
    <property type="evidence" value="ECO:0007669"/>
    <property type="project" value="InterPro"/>
</dbReference>
<evidence type="ECO:0000256" key="4">
    <source>
        <dbReference type="ARBA" id="ARBA00022723"/>
    </source>
</evidence>
<proteinExistence type="inferred from homology"/>
<keyword evidence="3 8" id="KW-0349">Heme</keyword>
<name>A0AAD6IV56_DREDA</name>
<accession>A0AAD6IV56</accession>
<evidence type="ECO:0000256" key="5">
    <source>
        <dbReference type="ARBA" id="ARBA00023002"/>
    </source>
</evidence>
<dbReference type="PANTHER" id="PTHR46300:SF7">
    <property type="entry name" value="P450, PUTATIVE (EUROFUNG)-RELATED"/>
    <property type="match status" value="1"/>
</dbReference>
<evidence type="ECO:0000256" key="8">
    <source>
        <dbReference type="PIRSR" id="PIRSR602401-1"/>
    </source>
</evidence>
<dbReference type="Gene3D" id="1.10.630.10">
    <property type="entry name" value="Cytochrome P450"/>
    <property type="match status" value="1"/>
</dbReference>
<feature type="binding site" description="axial binding residue" evidence="8">
    <location>
        <position position="441"/>
    </location>
    <ligand>
        <name>heme</name>
        <dbReference type="ChEBI" id="CHEBI:30413"/>
    </ligand>
    <ligandPart>
        <name>Fe</name>
        <dbReference type="ChEBI" id="CHEBI:18248"/>
    </ligandPart>
</feature>
<dbReference type="Proteomes" id="UP001221413">
    <property type="component" value="Unassembled WGS sequence"/>
</dbReference>
<evidence type="ECO:0000256" key="3">
    <source>
        <dbReference type="ARBA" id="ARBA00022617"/>
    </source>
</evidence>
<comment type="cofactor">
    <cofactor evidence="1 8">
        <name>heme</name>
        <dbReference type="ChEBI" id="CHEBI:30413"/>
    </cofactor>
</comment>
<dbReference type="CDD" id="cd11065">
    <property type="entry name" value="CYP64-like"/>
    <property type="match status" value="1"/>
</dbReference>
<keyword evidence="5 9" id="KW-0560">Oxidoreductase</keyword>
<dbReference type="PRINTS" id="PR00463">
    <property type="entry name" value="EP450I"/>
</dbReference>
<evidence type="ECO:0000256" key="7">
    <source>
        <dbReference type="ARBA" id="ARBA00023033"/>
    </source>
</evidence>
<gene>
    <name evidence="10" type="ORF">Dda_8275</name>
</gene>
<comment type="similarity">
    <text evidence="2 9">Belongs to the cytochrome P450 family.</text>
</comment>
<dbReference type="InterPro" id="IPR050364">
    <property type="entry name" value="Cytochrome_P450_fung"/>
</dbReference>